<keyword evidence="1" id="KW-1133">Transmembrane helix</keyword>
<evidence type="ECO:0000313" key="3">
    <source>
        <dbReference type="Proteomes" id="UP000426246"/>
    </source>
</evidence>
<dbReference type="Proteomes" id="UP000426246">
    <property type="component" value="Chromosome"/>
</dbReference>
<name>A0A6B8RKR5_9BACL</name>
<protein>
    <submittedName>
        <fullName evidence="2">Uncharacterized protein</fullName>
    </submittedName>
</protein>
<dbReference type="EMBL" id="CP034235">
    <property type="protein sequence ID" value="QGQ96437.1"/>
    <property type="molecule type" value="Genomic_DNA"/>
</dbReference>
<gene>
    <name evidence="2" type="ORF">EHS13_16880</name>
</gene>
<keyword evidence="3" id="KW-1185">Reference proteome</keyword>
<dbReference type="KEGG" id="ppsc:EHS13_16880"/>
<reference evidence="3" key="1">
    <citation type="submission" date="2018-11" db="EMBL/GenBank/DDBJ databases">
        <title>Complete genome sequence of Paenibacillus sp. ML311-T8.</title>
        <authorList>
            <person name="Nam Y.-D."/>
            <person name="Kang J."/>
            <person name="Chung W.-H."/>
            <person name="Park Y.S."/>
        </authorList>
    </citation>
    <scope>NUCLEOTIDE SEQUENCE [LARGE SCALE GENOMIC DNA]</scope>
    <source>
        <strain evidence="3">ML311-T8</strain>
    </source>
</reference>
<sequence length="68" mass="7702">MFRIGLSIMYLCWIVILYIEVNKLYELSHSVHTIDDTIYSLSLIVVTLVVGAVGILIASGYDKTKKMH</sequence>
<evidence type="ECO:0000256" key="1">
    <source>
        <dbReference type="SAM" id="Phobius"/>
    </source>
</evidence>
<feature type="transmembrane region" description="Helical" evidence="1">
    <location>
        <begin position="7"/>
        <end position="25"/>
    </location>
</feature>
<feature type="transmembrane region" description="Helical" evidence="1">
    <location>
        <begin position="37"/>
        <end position="58"/>
    </location>
</feature>
<dbReference type="RefSeq" id="WP_155701472.1">
    <property type="nucleotide sequence ID" value="NZ_CP034235.1"/>
</dbReference>
<dbReference type="AlphaFoldDB" id="A0A6B8RKR5"/>
<accession>A0A6B8RKR5</accession>
<keyword evidence="1" id="KW-0812">Transmembrane</keyword>
<organism evidence="2 3">
    <name type="scientific">Paenibacillus psychroresistens</name>
    <dbReference type="NCBI Taxonomy" id="1778678"/>
    <lineage>
        <taxon>Bacteria</taxon>
        <taxon>Bacillati</taxon>
        <taxon>Bacillota</taxon>
        <taxon>Bacilli</taxon>
        <taxon>Bacillales</taxon>
        <taxon>Paenibacillaceae</taxon>
        <taxon>Paenibacillus</taxon>
    </lineage>
</organism>
<keyword evidence="1" id="KW-0472">Membrane</keyword>
<dbReference type="OrthoDB" id="9985441at2"/>
<proteinExistence type="predicted"/>
<evidence type="ECO:0000313" key="2">
    <source>
        <dbReference type="EMBL" id="QGQ96437.1"/>
    </source>
</evidence>